<keyword evidence="3" id="KW-1185">Reference proteome</keyword>
<dbReference type="VEuPathDB" id="VectorBase:AALB014695"/>
<dbReference type="EnsemblMetazoa" id="AALB014695-RA">
    <property type="protein sequence ID" value="AALB014695-PA"/>
    <property type="gene ID" value="AALB014695"/>
</dbReference>
<sequence>AQHSAAARSQQPAASSRQQVVRTYGNPPRPAAYRQAVGSKLVVNTVGSSVGSIHPPTSTSTSTTRQLSSLADLRRFVLLSVGSIPAYQEQARRK</sequence>
<feature type="region of interest" description="Disordered" evidence="1">
    <location>
        <begin position="1"/>
        <end position="31"/>
    </location>
</feature>
<reference evidence="2 3" key="1">
    <citation type="journal article" date="2017" name="G3 (Bethesda)">
        <title>The Physical Genome Mapping of Anopheles albimanus Corrected Scaffold Misassemblies and Identified Interarm Rearrangements in Genus Anopheles.</title>
        <authorList>
            <person name="Artemov G.N."/>
            <person name="Peery A.N."/>
            <person name="Jiang X."/>
            <person name="Tu Z."/>
            <person name="Stegniy V.N."/>
            <person name="Sharakhova M.V."/>
            <person name="Sharakhov I.V."/>
        </authorList>
    </citation>
    <scope>NUCLEOTIDE SEQUENCE [LARGE SCALE GENOMIC DNA]</scope>
    <source>
        <strain evidence="2 3">ALBI9_A</strain>
    </source>
</reference>
<organism evidence="2 3">
    <name type="scientific">Anopheles albimanus</name>
    <name type="common">New world malaria mosquito</name>
    <dbReference type="NCBI Taxonomy" id="7167"/>
    <lineage>
        <taxon>Eukaryota</taxon>
        <taxon>Metazoa</taxon>
        <taxon>Ecdysozoa</taxon>
        <taxon>Arthropoda</taxon>
        <taxon>Hexapoda</taxon>
        <taxon>Insecta</taxon>
        <taxon>Pterygota</taxon>
        <taxon>Neoptera</taxon>
        <taxon>Endopterygota</taxon>
        <taxon>Diptera</taxon>
        <taxon>Nematocera</taxon>
        <taxon>Culicoidea</taxon>
        <taxon>Culicidae</taxon>
        <taxon>Anophelinae</taxon>
        <taxon>Anopheles</taxon>
    </lineage>
</organism>
<protein>
    <submittedName>
        <fullName evidence="2">Uncharacterized protein</fullName>
    </submittedName>
</protein>
<feature type="compositionally biased region" description="Low complexity" evidence="1">
    <location>
        <begin position="1"/>
        <end position="19"/>
    </location>
</feature>
<evidence type="ECO:0000313" key="2">
    <source>
        <dbReference type="EnsemblMetazoa" id="AALB014695-PA"/>
    </source>
</evidence>
<dbReference type="Proteomes" id="UP000069272">
    <property type="component" value="Chromosome X"/>
</dbReference>
<reference evidence="2" key="2">
    <citation type="submission" date="2022-08" db="UniProtKB">
        <authorList>
            <consortium name="EnsemblMetazoa"/>
        </authorList>
    </citation>
    <scope>IDENTIFICATION</scope>
    <source>
        <strain evidence="2">STECLA/ALBI9_A</strain>
    </source>
</reference>
<proteinExistence type="predicted"/>
<dbReference type="AlphaFoldDB" id="A0A182FYK8"/>
<evidence type="ECO:0000313" key="3">
    <source>
        <dbReference type="Proteomes" id="UP000069272"/>
    </source>
</evidence>
<evidence type="ECO:0000256" key="1">
    <source>
        <dbReference type="SAM" id="MobiDB-lite"/>
    </source>
</evidence>
<accession>A0A182FYK8</accession>
<name>A0A182FYK8_ANOAL</name>